<dbReference type="RefSeq" id="XP_070868517.1">
    <property type="nucleotide sequence ID" value="XM_071008195.1"/>
</dbReference>
<protein>
    <recommendedName>
        <fullName evidence="6">Pentatricopeptide repeat-containing protein</fullName>
    </recommendedName>
</protein>
<proteinExistence type="inferred from homology"/>
<accession>A0ABR4DHG2</accession>
<reference evidence="4 5" key="1">
    <citation type="journal article" date="2024" name="Commun. Biol.">
        <title>Comparative genomic analysis of thermophilic fungi reveals convergent evolutionary adaptations and gene losses.</title>
        <authorList>
            <person name="Steindorff A.S."/>
            <person name="Aguilar-Pontes M.V."/>
            <person name="Robinson A.J."/>
            <person name="Andreopoulos B."/>
            <person name="LaButti K."/>
            <person name="Kuo A."/>
            <person name="Mondo S."/>
            <person name="Riley R."/>
            <person name="Otillar R."/>
            <person name="Haridas S."/>
            <person name="Lipzen A."/>
            <person name="Grimwood J."/>
            <person name="Schmutz J."/>
            <person name="Clum A."/>
            <person name="Reid I.D."/>
            <person name="Moisan M.C."/>
            <person name="Butler G."/>
            <person name="Nguyen T.T.M."/>
            <person name="Dewar K."/>
            <person name="Conant G."/>
            <person name="Drula E."/>
            <person name="Henrissat B."/>
            <person name="Hansel C."/>
            <person name="Singer S."/>
            <person name="Hutchinson M.I."/>
            <person name="de Vries R.P."/>
            <person name="Natvig D.O."/>
            <person name="Powell A.J."/>
            <person name="Tsang A."/>
            <person name="Grigoriev I.V."/>
        </authorList>
    </citation>
    <scope>NUCLEOTIDE SEQUENCE [LARGE SCALE GENOMIC DNA]</scope>
    <source>
        <strain evidence="4 5">ATCC 22073</strain>
    </source>
</reference>
<dbReference type="Proteomes" id="UP001600064">
    <property type="component" value="Unassembled WGS sequence"/>
</dbReference>
<gene>
    <name evidence="4" type="ORF">VTJ83DRAFT_1977</name>
</gene>
<organism evidence="4 5">
    <name type="scientific">Remersonia thermophila</name>
    <dbReference type="NCBI Taxonomy" id="72144"/>
    <lineage>
        <taxon>Eukaryota</taxon>
        <taxon>Fungi</taxon>
        <taxon>Dikarya</taxon>
        <taxon>Ascomycota</taxon>
        <taxon>Pezizomycotina</taxon>
        <taxon>Sordariomycetes</taxon>
        <taxon>Sordariomycetidae</taxon>
        <taxon>Sordariales</taxon>
        <taxon>Sordariales incertae sedis</taxon>
        <taxon>Remersonia</taxon>
    </lineage>
</organism>
<evidence type="ECO:0000256" key="3">
    <source>
        <dbReference type="SAM" id="MobiDB-lite"/>
    </source>
</evidence>
<sequence>MPPPRSLLPVDLGRRGSYVCKACLDSLRLTSSRPWVARQPSRLSSSTSRKPQPPPQNRTEDVPDQAQLRRIFLEELDRGPEAPSASTVLDVAYFNKEPSGRFRRLRDNDEFAVESSGLDTEIETAITHLEKQMMDTAKLLQKMEKQGDQKKADELRRQFKKTLRLQYKGKTGPEGEGYGLLRINGFSGPRQRAVEHLNAFLARDSVVKGGIPRPRDVAECWKHYSAARKTLATAWENVPRQVWDFLWMVLSWEGDGVENPNRMQHVYVLAKDMQAAGVPLRDAQQLLAIEAMFIEGWRQEAIDAWKKATVTLGSNRETFADYYELGVRMLCLHGDTDRAQRAADTLLRSSHPPNARILLPLIRAQAEKEATVDQAWESYATMRMLLGETITIEDYDEVINTFLTFNRLEHALQAFVDMMFSKAIDIRGKTRLPLAVGNHFFIGKWLKRLIGAGDLDGAYKVVAYVQSKGITPSPIQLNGLVGAWLRSGTAENQDKAETLAWAMIQARLDYVALRRRQQGVERRGRPGRPGLPAYRCRTRATAETFSLLAENYCTRGLHGRLEELFEVLRQAEVGPTSFLMNQIIRSHSQNGQADEAVRLYRTMTTEQGVRPDGHTFLTLFNSLSVNRLVQRDPALSRQDMLTARGFFRDMVEADWTFDTADIFAQLPRTILFSMLKAKDFHGMLVAARAMRQLFGFHPTEALLVEMASGSSTSLLVRTKRNTDRLLAGRRTIEGLMRKHRMDLLRQGHPGDDMSAEERVAELHDVLEKWILLKGGAPGATEEELRPHLEEAARDMGVYDVVVRKDADEIARRIKLNKGQGIPLE</sequence>
<dbReference type="GeneID" id="98122839"/>
<evidence type="ECO:0008006" key="6">
    <source>
        <dbReference type="Google" id="ProtNLM"/>
    </source>
</evidence>
<feature type="repeat" description="PPR" evidence="2">
    <location>
        <begin position="576"/>
        <end position="611"/>
    </location>
</feature>
<dbReference type="Pfam" id="PF13041">
    <property type="entry name" value="PPR_2"/>
    <property type="match status" value="1"/>
</dbReference>
<dbReference type="PROSITE" id="PS51375">
    <property type="entry name" value="PPR"/>
    <property type="match status" value="1"/>
</dbReference>
<dbReference type="Gene3D" id="1.25.40.10">
    <property type="entry name" value="Tetratricopeptide repeat domain"/>
    <property type="match status" value="2"/>
</dbReference>
<keyword evidence="5" id="KW-1185">Reference proteome</keyword>
<feature type="compositionally biased region" description="Polar residues" evidence="3">
    <location>
        <begin position="41"/>
        <end position="50"/>
    </location>
</feature>
<dbReference type="InterPro" id="IPR050872">
    <property type="entry name" value="PPR_P_subfamily"/>
</dbReference>
<name>A0ABR4DHG2_9PEZI</name>
<dbReference type="PANTHER" id="PTHR46128">
    <property type="entry name" value="MITOCHONDRIAL GROUP I INTRON SPLICING FACTOR CCM1"/>
    <property type="match status" value="1"/>
</dbReference>
<evidence type="ECO:0000313" key="4">
    <source>
        <dbReference type="EMBL" id="KAL2269793.1"/>
    </source>
</evidence>
<feature type="region of interest" description="Disordered" evidence="3">
    <location>
        <begin position="35"/>
        <end position="63"/>
    </location>
</feature>
<dbReference type="InterPro" id="IPR011990">
    <property type="entry name" value="TPR-like_helical_dom_sf"/>
</dbReference>
<evidence type="ECO:0000313" key="5">
    <source>
        <dbReference type="Proteomes" id="UP001600064"/>
    </source>
</evidence>
<dbReference type="NCBIfam" id="TIGR00756">
    <property type="entry name" value="PPR"/>
    <property type="match status" value="1"/>
</dbReference>
<dbReference type="PANTHER" id="PTHR46128:SF329">
    <property type="entry name" value="MITOCHONDRIAL GROUP I INTRON SPLICING FACTOR DMR1"/>
    <property type="match status" value="1"/>
</dbReference>
<evidence type="ECO:0000256" key="2">
    <source>
        <dbReference type="PROSITE-ProRule" id="PRU00708"/>
    </source>
</evidence>
<evidence type="ECO:0000256" key="1">
    <source>
        <dbReference type="ARBA" id="ARBA00007626"/>
    </source>
</evidence>
<comment type="similarity">
    <text evidence="1">Belongs to the PPR family. P subfamily.</text>
</comment>
<comment type="caution">
    <text evidence="4">The sequence shown here is derived from an EMBL/GenBank/DDBJ whole genome shotgun (WGS) entry which is preliminary data.</text>
</comment>
<dbReference type="EMBL" id="JAZGUE010000002">
    <property type="protein sequence ID" value="KAL2269793.1"/>
    <property type="molecule type" value="Genomic_DNA"/>
</dbReference>
<dbReference type="InterPro" id="IPR002885">
    <property type="entry name" value="PPR_rpt"/>
</dbReference>